<feature type="transmembrane region" description="Helical" evidence="7">
    <location>
        <begin position="344"/>
        <end position="366"/>
    </location>
</feature>
<dbReference type="GO" id="GO:0016020">
    <property type="term" value="C:membrane"/>
    <property type="evidence" value="ECO:0007669"/>
    <property type="project" value="UniProtKB-SubCell"/>
</dbReference>
<organism evidence="8 9">
    <name type="scientific">Kineococcus aurantiacus</name>
    <dbReference type="NCBI Taxonomy" id="37633"/>
    <lineage>
        <taxon>Bacteria</taxon>
        <taxon>Bacillati</taxon>
        <taxon>Actinomycetota</taxon>
        <taxon>Actinomycetes</taxon>
        <taxon>Kineosporiales</taxon>
        <taxon>Kineosporiaceae</taxon>
        <taxon>Kineococcus</taxon>
    </lineage>
</organism>
<name>A0A7Y9J191_9ACTN</name>
<sequence>MNGTLPISVTIAVFLSHSLVMFVLSRLDRRPPADPPRDLLFVVLIPCLDEGVVIDRTLHRLRALDVTNLRVVVVNDGSADATEALVTAHARVDDRIHLHNRQLPVARQGKGKALNDAFGRLAGSALVAGYPEDDVVVVVLDADGRPDVTMFAEAARHFADPRVGAVQVGVRMYNVAESLLARMQDFEFVVFTEVYQRGRMRTGSVGLGGNGQFARLRTLRDLGAEPWTECLTEDLDLGIRMLAMGWANRYCHTTFVAQQAVVSVKRLLRQRTRWFQGHLQCLRRVPLIVSSPLPLTASLDLLHHLVAPLVILLTSLLPVLLVTWVALLAVDGSHPLAHLDQVPWWRWCGAYAITFGLVPVLAFVYWHRTRLAPWRVLLFAHLYVLYAWLWYVAGWWAVVRVVRGRSGWAKTARTRSAETLSAERPVAA</sequence>
<evidence type="ECO:0000256" key="6">
    <source>
        <dbReference type="ARBA" id="ARBA00023136"/>
    </source>
</evidence>
<dbReference type="RefSeq" id="WP_179752241.1">
    <property type="nucleotide sequence ID" value="NZ_BAAAGN010000001.1"/>
</dbReference>
<feature type="transmembrane region" description="Helical" evidence="7">
    <location>
        <begin position="6"/>
        <end position="24"/>
    </location>
</feature>
<dbReference type="EMBL" id="JACCBB010000001">
    <property type="protein sequence ID" value="NYD22912.1"/>
    <property type="molecule type" value="Genomic_DNA"/>
</dbReference>
<dbReference type="Pfam" id="PF13641">
    <property type="entry name" value="Glyco_tranf_2_3"/>
    <property type="match status" value="1"/>
</dbReference>
<dbReference type="PANTHER" id="PTHR43867">
    <property type="entry name" value="CELLULOSE SYNTHASE CATALYTIC SUBUNIT A [UDP-FORMING]"/>
    <property type="match status" value="1"/>
</dbReference>
<evidence type="ECO:0000256" key="3">
    <source>
        <dbReference type="ARBA" id="ARBA00022679"/>
    </source>
</evidence>
<keyword evidence="2" id="KW-0328">Glycosyltransferase</keyword>
<dbReference type="PANTHER" id="PTHR43867:SF2">
    <property type="entry name" value="CELLULOSE SYNTHASE CATALYTIC SUBUNIT A [UDP-FORMING]"/>
    <property type="match status" value="1"/>
</dbReference>
<dbReference type="InterPro" id="IPR029044">
    <property type="entry name" value="Nucleotide-diphossugar_trans"/>
</dbReference>
<dbReference type="AlphaFoldDB" id="A0A7Y9J191"/>
<keyword evidence="6 7" id="KW-0472">Membrane</keyword>
<reference evidence="8 9" key="1">
    <citation type="submission" date="2020-07" db="EMBL/GenBank/DDBJ databases">
        <title>Sequencing the genomes of 1000 actinobacteria strains.</title>
        <authorList>
            <person name="Klenk H.-P."/>
        </authorList>
    </citation>
    <scope>NUCLEOTIDE SEQUENCE [LARGE SCALE GENOMIC DNA]</scope>
    <source>
        <strain evidence="8 9">DSM 7487</strain>
    </source>
</reference>
<keyword evidence="9" id="KW-1185">Reference proteome</keyword>
<evidence type="ECO:0000256" key="1">
    <source>
        <dbReference type="ARBA" id="ARBA00004141"/>
    </source>
</evidence>
<gene>
    <name evidence="8" type="ORF">BJ968_002452</name>
</gene>
<comment type="caution">
    <text evidence="8">The sequence shown here is derived from an EMBL/GenBank/DDBJ whole genome shotgun (WGS) entry which is preliminary data.</text>
</comment>
<keyword evidence="3 8" id="KW-0808">Transferase</keyword>
<keyword evidence="5 7" id="KW-1133">Transmembrane helix</keyword>
<evidence type="ECO:0000256" key="2">
    <source>
        <dbReference type="ARBA" id="ARBA00022676"/>
    </source>
</evidence>
<protein>
    <submittedName>
        <fullName evidence="8">Cellulose synthase/poly-beta-1,6-N-acetylglucosamine synthase-like glycosyltransferase</fullName>
    </submittedName>
</protein>
<dbReference type="Gene3D" id="3.90.550.10">
    <property type="entry name" value="Spore Coat Polysaccharide Biosynthesis Protein SpsA, Chain A"/>
    <property type="match status" value="1"/>
</dbReference>
<keyword evidence="4 7" id="KW-0812">Transmembrane</keyword>
<accession>A0A7Y9J191</accession>
<evidence type="ECO:0000256" key="4">
    <source>
        <dbReference type="ARBA" id="ARBA00022692"/>
    </source>
</evidence>
<feature type="transmembrane region" description="Helical" evidence="7">
    <location>
        <begin position="378"/>
        <end position="398"/>
    </location>
</feature>
<dbReference type="Proteomes" id="UP000521922">
    <property type="component" value="Unassembled WGS sequence"/>
</dbReference>
<proteinExistence type="predicted"/>
<evidence type="ECO:0000256" key="5">
    <source>
        <dbReference type="ARBA" id="ARBA00022989"/>
    </source>
</evidence>
<evidence type="ECO:0000313" key="8">
    <source>
        <dbReference type="EMBL" id="NYD22912.1"/>
    </source>
</evidence>
<evidence type="ECO:0000313" key="9">
    <source>
        <dbReference type="Proteomes" id="UP000521922"/>
    </source>
</evidence>
<feature type="transmembrane region" description="Helical" evidence="7">
    <location>
        <begin position="305"/>
        <end position="329"/>
    </location>
</feature>
<dbReference type="SUPFAM" id="SSF53448">
    <property type="entry name" value="Nucleotide-diphospho-sugar transferases"/>
    <property type="match status" value="1"/>
</dbReference>
<evidence type="ECO:0000256" key="7">
    <source>
        <dbReference type="SAM" id="Phobius"/>
    </source>
</evidence>
<comment type="subcellular location">
    <subcellularLocation>
        <location evidence="1">Membrane</location>
        <topology evidence="1">Multi-pass membrane protein</topology>
    </subcellularLocation>
</comment>
<dbReference type="GO" id="GO:0016757">
    <property type="term" value="F:glycosyltransferase activity"/>
    <property type="evidence" value="ECO:0007669"/>
    <property type="project" value="UniProtKB-KW"/>
</dbReference>
<dbReference type="InterPro" id="IPR050321">
    <property type="entry name" value="Glycosyltr_2/OpgH_subfam"/>
</dbReference>